<gene>
    <name evidence="1" type="ORF">IWZ03DRAFT_359762</name>
</gene>
<accession>A0ABR1KP07</accession>
<protein>
    <submittedName>
        <fullName evidence="1">Intradiol ring-cleavage dioxygenase</fullName>
    </submittedName>
</protein>
<dbReference type="PANTHER" id="PTHR34315">
    <property type="match status" value="1"/>
</dbReference>
<comment type="caution">
    <text evidence="1">The sequence shown here is derived from an EMBL/GenBank/DDBJ whole genome shotgun (WGS) entry which is preliminary data.</text>
</comment>
<keyword evidence="1" id="KW-0223">Dioxygenase</keyword>
<dbReference type="SUPFAM" id="SSF49482">
    <property type="entry name" value="Aromatic compound dioxygenase"/>
    <property type="match status" value="1"/>
</dbReference>
<keyword evidence="1" id="KW-0560">Oxidoreductase</keyword>
<dbReference type="Proteomes" id="UP001363622">
    <property type="component" value="Unassembled WGS sequence"/>
</dbReference>
<reference evidence="1 2" key="1">
    <citation type="submission" date="2024-04" db="EMBL/GenBank/DDBJ databases">
        <title>Phyllosticta paracitricarpa is synonymous to the EU quarantine fungus P. citricarpa based on phylogenomic analyses.</title>
        <authorList>
            <consortium name="Lawrence Berkeley National Laboratory"/>
            <person name="Van Ingen-Buijs V.A."/>
            <person name="Van Westerhoven A.C."/>
            <person name="Haridas S."/>
            <person name="Skiadas P."/>
            <person name="Martin F."/>
            <person name="Groenewald J.Z."/>
            <person name="Crous P.W."/>
            <person name="Seidl M.F."/>
        </authorList>
    </citation>
    <scope>NUCLEOTIDE SEQUENCE [LARGE SCALE GENOMIC DNA]</scope>
    <source>
        <strain evidence="1 2">CBS 123371</strain>
    </source>
</reference>
<proteinExistence type="predicted"/>
<dbReference type="GO" id="GO:0051213">
    <property type="term" value="F:dioxygenase activity"/>
    <property type="evidence" value="ECO:0007669"/>
    <property type="project" value="UniProtKB-KW"/>
</dbReference>
<dbReference type="EMBL" id="JBBPHU010000005">
    <property type="protein sequence ID" value="KAK7517699.1"/>
    <property type="molecule type" value="Genomic_DNA"/>
</dbReference>
<evidence type="ECO:0000313" key="1">
    <source>
        <dbReference type="EMBL" id="KAK7517699.1"/>
    </source>
</evidence>
<evidence type="ECO:0000313" key="2">
    <source>
        <dbReference type="Proteomes" id="UP001363622"/>
    </source>
</evidence>
<sequence>MTGIMNYDAHTDAASVFGGNTGCILAPEVTDGPYYVTGEMILQYVDVETCEGVPGVYVGIWNANATGVYSGIYTSGNYAAEGLNSTYLRGIQATDKDGVVAFETIFPGHYDGRATHTHLLAHVNVTVQSNNTITTTNNITHIGRLFWNE</sequence>
<dbReference type="Gene3D" id="2.60.130.10">
    <property type="entry name" value="Aromatic compound dioxygenase"/>
    <property type="match status" value="1"/>
</dbReference>
<keyword evidence="2" id="KW-1185">Reference proteome</keyword>
<organism evidence="1 2">
    <name type="scientific">Phyllosticta citriasiana</name>
    <dbReference type="NCBI Taxonomy" id="595635"/>
    <lineage>
        <taxon>Eukaryota</taxon>
        <taxon>Fungi</taxon>
        <taxon>Dikarya</taxon>
        <taxon>Ascomycota</taxon>
        <taxon>Pezizomycotina</taxon>
        <taxon>Dothideomycetes</taxon>
        <taxon>Dothideomycetes incertae sedis</taxon>
        <taxon>Botryosphaeriales</taxon>
        <taxon>Phyllostictaceae</taxon>
        <taxon>Phyllosticta</taxon>
    </lineage>
</organism>
<dbReference type="InterPro" id="IPR015889">
    <property type="entry name" value="Intradiol_dOase_core"/>
</dbReference>
<dbReference type="PANTHER" id="PTHR34315:SF2">
    <property type="entry name" value="ANCHORED DIOXYGENASE, PUTATIVE (AFU_ORTHOLOGUE AFUA_3G01800)-RELATED"/>
    <property type="match status" value="1"/>
</dbReference>
<name>A0ABR1KP07_9PEZI</name>